<dbReference type="InterPro" id="IPR008274">
    <property type="entry name" value="AldOxase/xan_DH_MoCoBD1"/>
</dbReference>
<dbReference type="Pfam" id="PF20256">
    <property type="entry name" value="MoCoBD_2"/>
    <property type="match status" value="2"/>
</dbReference>
<dbReference type="STRING" id="234267.Acid_6607"/>
<dbReference type="PANTHER" id="PTHR47495:SF2">
    <property type="entry name" value="ALDEHYDE DEHYDROGENASE"/>
    <property type="match status" value="1"/>
</dbReference>
<feature type="domain" description="Aldehyde oxidase/xanthine dehydrogenase a/b hammerhead" evidence="1">
    <location>
        <begin position="201"/>
        <end position="279"/>
    </location>
</feature>
<dbReference type="HOGENOM" id="CLU_013917_0_1_0"/>
<reference evidence="2" key="1">
    <citation type="submission" date="2006-10" db="EMBL/GenBank/DDBJ databases">
        <title>Complete sequence of Solibacter usitatus Ellin6076.</title>
        <authorList>
            <consortium name="US DOE Joint Genome Institute"/>
            <person name="Copeland A."/>
            <person name="Lucas S."/>
            <person name="Lapidus A."/>
            <person name="Barry K."/>
            <person name="Detter J.C."/>
            <person name="Glavina del Rio T."/>
            <person name="Hammon N."/>
            <person name="Israni S."/>
            <person name="Dalin E."/>
            <person name="Tice H."/>
            <person name="Pitluck S."/>
            <person name="Thompson L.S."/>
            <person name="Brettin T."/>
            <person name="Bruce D."/>
            <person name="Han C."/>
            <person name="Tapia R."/>
            <person name="Gilna P."/>
            <person name="Schmutz J."/>
            <person name="Larimer F."/>
            <person name="Land M."/>
            <person name="Hauser L."/>
            <person name="Kyrpides N."/>
            <person name="Mikhailova N."/>
            <person name="Janssen P.H."/>
            <person name="Kuske C.R."/>
            <person name="Richardson P."/>
        </authorList>
    </citation>
    <scope>NUCLEOTIDE SEQUENCE</scope>
    <source>
        <strain evidence="2">Ellin6076</strain>
    </source>
</reference>
<organism evidence="2">
    <name type="scientific">Solibacter usitatus (strain Ellin6076)</name>
    <dbReference type="NCBI Taxonomy" id="234267"/>
    <lineage>
        <taxon>Bacteria</taxon>
        <taxon>Pseudomonadati</taxon>
        <taxon>Acidobacteriota</taxon>
        <taxon>Terriglobia</taxon>
        <taxon>Bryobacterales</taxon>
        <taxon>Solibacteraceae</taxon>
        <taxon>Candidatus Solibacter</taxon>
    </lineage>
</organism>
<dbReference type="InterPro" id="IPR012368">
    <property type="entry name" value="OxRdtase_Mopterin-bd_su_IorB"/>
</dbReference>
<dbReference type="PANTHER" id="PTHR47495">
    <property type="entry name" value="ALDEHYDE DEHYDROGENASE"/>
    <property type="match status" value="1"/>
</dbReference>
<dbReference type="InterPro" id="IPR000674">
    <property type="entry name" value="Ald_Oxase/Xan_DH_a/b"/>
</dbReference>
<proteinExistence type="predicted"/>
<sequence length="699" mass="73940" precursor="true">MSAPQNVSRRGFLRAGAAAAGGLMIGFRMGSEAVQAASQAKLNAFVHVGTDDMVTLFIHKAEMGQGTVTSLSMLLAEDLECDWKKVRTEFPGVNREYGGMQGVFGSASVRTSYDSLRKAGAAAREMLVQAAAQQWGTEAAKCRAENSTVVNTATNARLSYGSLADAASKLSPPASPALKDAAQFRLLGRPLPRLDTPPKVDGRAQFGIDMRLPGMQYAVVARCPVFGGKVKSFDAAKAKAVAGVKQVVQISNGVAVLADNTWSAMQGRRALEIQWDEGPVAAMSTPLLTKTFIEKMSQPGAVARKEGDAEAALASASKKIEASYQVPFLAHAPMEPLNCTADVKPDHCSVWASTQGQSAAKEIAMKVTGLGPDAVEIHTLYMGGGFGRRAAPDYIGEAVEVSKAAGVPVKLTWSREDDLQQDFYRPASYTRFTGALDAAGWPAVLTSRIACPPFGGVRNGLSRTGVEGLADLQYAIPHMLVDYHAIEAGIPVSYWRSVGYSQNTFFAESFLDEMAAAGKKDPVELRRHLLAKTPRLLAVLELAAAKAGWGKPLPAGHGRGVSLVNNIGSYTAQVAEISVTGGKLRVHRVVCAVDCGRVVNPAILEQQMQSGIAFGLAAALKGGITIDRGRVQQSNFHQYDVLRIDEMPVVEVHIVASQNASGGIGEASTPGIAPAVCNAIFAATGKRIRQLPIRAADLA</sequence>
<dbReference type="Gene3D" id="3.30.365.10">
    <property type="entry name" value="Aldehyde oxidase/xanthine dehydrogenase, molybdopterin binding domain"/>
    <property type="match status" value="5"/>
</dbReference>
<dbReference type="InterPro" id="IPR046867">
    <property type="entry name" value="AldOxase/xan_DH_MoCoBD2"/>
</dbReference>
<dbReference type="PROSITE" id="PS51318">
    <property type="entry name" value="TAT"/>
    <property type="match status" value="1"/>
</dbReference>
<name>Q01S41_SOLUE</name>
<dbReference type="InParanoid" id="Q01S41"/>
<gene>
    <name evidence="2" type="ordered locus">Acid_6607</name>
</gene>
<dbReference type="EMBL" id="CP000473">
    <property type="protein sequence ID" value="ABJ87529.1"/>
    <property type="molecule type" value="Genomic_DNA"/>
</dbReference>
<dbReference type="PIRSF" id="PIRSF036389">
    <property type="entry name" value="IOR_B"/>
    <property type="match status" value="1"/>
</dbReference>
<dbReference type="eggNOG" id="COG1529">
    <property type="taxonomic scope" value="Bacteria"/>
</dbReference>
<dbReference type="AlphaFoldDB" id="Q01S41"/>
<evidence type="ECO:0000259" key="1">
    <source>
        <dbReference type="SMART" id="SM01008"/>
    </source>
</evidence>
<accession>Q01S41</accession>
<evidence type="ECO:0000313" key="2">
    <source>
        <dbReference type="EMBL" id="ABJ87529.1"/>
    </source>
</evidence>
<dbReference type="InterPro" id="IPR006311">
    <property type="entry name" value="TAT_signal"/>
</dbReference>
<dbReference type="GO" id="GO:0016491">
    <property type="term" value="F:oxidoreductase activity"/>
    <property type="evidence" value="ECO:0007669"/>
    <property type="project" value="InterPro"/>
</dbReference>
<dbReference type="SMART" id="SM01008">
    <property type="entry name" value="Ald_Xan_dh_C"/>
    <property type="match status" value="1"/>
</dbReference>
<protein>
    <submittedName>
        <fullName evidence="2">Aldehyde oxidase and xanthine dehydrogenase, molybdopterin binding</fullName>
    </submittedName>
</protein>
<dbReference type="Gene3D" id="3.90.1170.50">
    <property type="entry name" value="Aldehyde oxidase/xanthine dehydrogenase, a/b hammerhead"/>
    <property type="match status" value="1"/>
</dbReference>
<dbReference type="SUPFAM" id="SSF56003">
    <property type="entry name" value="Molybdenum cofactor-binding domain"/>
    <property type="match status" value="2"/>
</dbReference>
<dbReference type="Pfam" id="PF02738">
    <property type="entry name" value="MoCoBD_1"/>
    <property type="match status" value="1"/>
</dbReference>
<dbReference type="KEGG" id="sus:Acid_6607"/>
<dbReference type="InterPro" id="IPR037165">
    <property type="entry name" value="AldOxase/xan_DH_Mopterin-bd_sf"/>
</dbReference>
<dbReference type="InterPro" id="IPR052516">
    <property type="entry name" value="N-heterocyclic_Hydroxylase"/>
</dbReference>